<sequence>EDCSLSTLHPEWHPGSRPKSHRARSTLQSSGVRDTRLCPSAHTAPGPPRLQPLPQLPLSHPNRPVPRGSCLVGAPQYLPWEGEAQVLAGYRGLCPSSRAQGRGAALLFPHPPKSGLPCLP</sequence>
<reference evidence="2" key="1">
    <citation type="submission" date="2025-08" db="UniProtKB">
        <authorList>
            <consortium name="Ensembl"/>
        </authorList>
    </citation>
    <scope>IDENTIFICATION</scope>
</reference>
<feature type="compositionally biased region" description="Pro residues" evidence="1">
    <location>
        <begin position="45"/>
        <end position="55"/>
    </location>
</feature>
<dbReference type="Ensembl" id="ENSMCST00000020615.1">
    <property type="protein sequence ID" value="ENSMCSP00000020099.1"/>
    <property type="gene ID" value="ENSMCSG00000014115.1"/>
</dbReference>
<protein>
    <submittedName>
        <fullName evidence="2">Uncharacterized protein</fullName>
    </submittedName>
</protein>
<evidence type="ECO:0000313" key="2">
    <source>
        <dbReference type="Ensembl" id="ENSMCSP00000020099.1"/>
    </source>
</evidence>
<accession>A0A8C5UFX8</accession>
<name>A0A8C5UFX8_9PASS</name>
<keyword evidence="3" id="KW-1185">Reference proteome</keyword>
<evidence type="ECO:0000313" key="3">
    <source>
        <dbReference type="Proteomes" id="UP000694560"/>
    </source>
</evidence>
<dbReference type="Proteomes" id="UP000694560">
    <property type="component" value="Unplaced"/>
</dbReference>
<organism evidence="2 3">
    <name type="scientific">Malurus cyaneus samueli</name>
    <dbReference type="NCBI Taxonomy" id="2593467"/>
    <lineage>
        <taxon>Eukaryota</taxon>
        <taxon>Metazoa</taxon>
        <taxon>Chordata</taxon>
        <taxon>Craniata</taxon>
        <taxon>Vertebrata</taxon>
        <taxon>Euteleostomi</taxon>
        <taxon>Archelosauria</taxon>
        <taxon>Archosauria</taxon>
        <taxon>Dinosauria</taxon>
        <taxon>Saurischia</taxon>
        <taxon>Theropoda</taxon>
        <taxon>Coelurosauria</taxon>
        <taxon>Aves</taxon>
        <taxon>Neognathae</taxon>
        <taxon>Neoaves</taxon>
        <taxon>Telluraves</taxon>
        <taxon>Australaves</taxon>
        <taxon>Passeriformes</taxon>
        <taxon>Meliphagoidea</taxon>
        <taxon>Maluridae</taxon>
        <taxon>Malurus</taxon>
    </lineage>
</organism>
<dbReference type="AlphaFoldDB" id="A0A8C5UFX8"/>
<proteinExistence type="predicted"/>
<evidence type="ECO:0000256" key="1">
    <source>
        <dbReference type="SAM" id="MobiDB-lite"/>
    </source>
</evidence>
<reference evidence="2" key="2">
    <citation type="submission" date="2025-09" db="UniProtKB">
        <authorList>
            <consortium name="Ensembl"/>
        </authorList>
    </citation>
    <scope>IDENTIFICATION</scope>
</reference>
<feature type="region of interest" description="Disordered" evidence="1">
    <location>
        <begin position="1"/>
        <end position="61"/>
    </location>
</feature>